<sequence length="279" mass="30357">EGGMPPLRFLFVVEGNSLPPMQIHPEGIPFVPREKRIRFVDHSLANTTFPTALKPVEAYRDRLTIVQGLSGRMCSGGHSSDHGALGAYHANQGRNIQGPTIDGLLGQVNPGIFENVVLGISSSPDKAIDFNCSASAAGRSLATIMHPEIAYNRLFGSVAKGQARNSFTARRNLLQHMQQDIRRVRDELGAIEREKLDAYLSAFETLGTKSGRLIEVRKDLQRVAPRATDKYQSEVETDRLDAHFEMATAAMIGGLTQCATIASGVGFPHFSITFNGLGI</sequence>
<name>X1BL36_9ZZZZ</name>
<gene>
    <name evidence="1" type="ORF">S01H4_47125</name>
</gene>
<comment type="caution">
    <text evidence="1">The sequence shown here is derived from an EMBL/GenBank/DDBJ whole genome shotgun (WGS) entry which is preliminary data.</text>
</comment>
<accession>X1BL36</accession>
<dbReference type="InterPro" id="IPR011447">
    <property type="entry name" value="DUF1552"/>
</dbReference>
<dbReference type="AlphaFoldDB" id="X1BL36"/>
<reference evidence="1" key="1">
    <citation type="journal article" date="2014" name="Front. Microbiol.">
        <title>High frequency of phylogenetically diverse reductive dehalogenase-homologous genes in deep subseafloor sedimentary metagenomes.</title>
        <authorList>
            <person name="Kawai M."/>
            <person name="Futagami T."/>
            <person name="Toyoda A."/>
            <person name="Takaki Y."/>
            <person name="Nishi S."/>
            <person name="Hori S."/>
            <person name="Arai W."/>
            <person name="Tsubouchi T."/>
            <person name="Morono Y."/>
            <person name="Uchiyama I."/>
            <person name="Ito T."/>
            <person name="Fujiyama A."/>
            <person name="Inagaki F."/>
            <person name="Takami H."/>
        </authorList>
    </citation>
    <scope>NUCLEOTIDE SEQUENCE</scope>
    <source>
        <strain evidence="1">Expedition CK06-06</strain>
    </source>
</reference>
<dbReference type="Pfam" id="PF07586">
    <property type="entry name" value="HXXSHH"/>
    <property type="match status" value="1"/>
</dbReference>
<dbReference type="EMBL" id="BART01026413">
    <property type="protein sequence ID" value="GAG96604.1"/>
    <property type="molecule type" value="Genomic_DNA"/>
</dbReference>
<protein>
    <recommendedName>
        <fullName evidence="2">DUF1552 domain-containing protein</fullName>
    </recommendedName>
</protein>
<evidence type="ECO:0008006" key="2">
    <source>
        <dbReference type="Google" id="ProtNLM"/>
    </source>
</evidence>
<feature type="non-terminal residue" evidence="1">
    <location>
        <position position="279"/>
    </location>
</feature>
<feature type="non-terminal residue" evidence="1">
    <location>
        <position position="1"/>
    </location>
</feature>
<organism evidence="1">
    <name type="scientific">marine sediment metagenome</name>
    <dbReference type="NCBI Taxonomy" id="412755"/>
    <lineage>
        <taxon>unclassified sequences</taxon>
        <taxon>metagenomes</taxon>
        <taxon>ecological metagenomes</taxon>
    </lineage>
</organism>
<evidence type="ECO:0000313" key="1">
    <source>
        <dbReference type="EMBL" id="GAG96604.1"/>
    </source>
</evidence>
<proteinExistence type="predicted"/>